<evidence type="ECO:0000313" key="3">
    <source>
        <dbReference type="Proteomes" id="UP000236291"/>
    </source>
</evidence>
<dbReference type="Proteomes" id="UP000236291">
    <property type="component" value="Unassembled WGS sequence"/>
</dbReference>
<dbReference type="EMBL" id="ASHM01026487">
    <property type="protein sequence ID" value="PNX73747.1"/>
    <property type="molecule type" value="Genomic_DNA"/>
</dbReference>
<dbReference type="AlphaFoldDB" id="A0A2K3L5E4"/>
<accession>A0A2K3L5E4</accession>
<reference evidence="2 3" key="2">
    <citation type="journal article" date="2017" name="Front. Plant Sci.">
        <title>Gene Classification and Mining of Molecular Markers Useful in Red Clover (Trifolium pratense) Breeding.</title>
        <authorList>
            <person name="Istvanek J."/>
            <person name="Dluhosova J."/>
            <person name="Dluhos P."/>
            <person name="Patkova L."/>
            <person name="Nedelnik J."/>
            <person name="Repkova J."/>
        </authorList>
    </citation>
    <scope>NUCLEOTIDE SEQUENCE [LARGE SCALE GENOMIC DNA]</scope>
    <source>
        <strain evidence="3">cv. Tatra</strain>
        <tissue evidence="2">Young leaves</tissue>
    </source>
</reference>
<protein>
    <submittedName>
        <fullName evidence="2">Uncharacterized protein</fullName>
    </submittedName>
</protein>
<feature type="region of interest" description="Disordered" evidence="1">
    <location>
        <begin position="46"/>
        <end position="73"/>
    </location>
</feature>
<comment type="caution">
    <text evidence="2">The sequence shown here is derived from an EMBL/GenBank/DDBJ whole genome shotgun (WGS) entry which is preliminary data.</text>
</comment>
<organism evidence="2 3">
    <name type="scientific">Trifolium pratense</name>
    <name type="common">Red clover</name>
    <dbReference type="NCBI Taxonomy" id="57577"/>
    <lineage>
        <taxon>Eukaryota</taxon>
        <taxon>Viridiplantae</taxon>
        <taxon>Streptophyta</taxon>
        <taxon>Embryophyta</taxon>
        <taxon>Tracheophyta</taxon>
        <taxon>Spermatophyta</taxon>
        <taxon>Magnoliopsida</taxon>
        <taxon>eudicotyledons</taxon>
        <taxon>Gunneridae</taxon>
        <taxon>Pentapetalae</taxon>
        <taxon>rosids</taxon>
        <taxon>fabids</taxon>
        <taxon>Fabales</taxon>
        <taxon>Fabaceae</taxon>
        <taxon>Papilionoideae</taxon>
        <taxon>50 kb inversion clade</taxon>
        <taxon>NPAAA clade</taxon>
        <taxon>Hologalegina</taxon>
        <taxon>IRL clade</taxon>
        <taxon>Trifolieae</taxon>
        <taxon>Trifolium</taxon>
    </lineage>
</organism>
<evidence type="ECO:0000256" key="1">
    <source>
        <dbReference type="SAM" id="MobiDB-lite"/>
    </source>
</evidence>
<evidence type="ECO:0000313" key="2">
    <source>
        <dbReference type="EMBL" id="PNX73747.1"/>
    </source>
</evidence>
<reference evidence="2 3" key="1">
    <citation type="journal article" date="2014" name="Am. J. Bot.">
        <title>Genome assembly and annotation for red clover (Trifolium pratense; Fabaceae).</title>
        <authorList>
            <person name="Istvanek J."/>
            <person name="Jaros M."/>
            <person name="Krenek A."/>
            <person name="Repkova J."/>
        </authorList>
    </citation>
    <scope>NUCLEOTIDE SEQUENCE [LARGE SCALE GENOMIC DNA]</scope>
    <source>
        <strain evidence="3">cv. Tatra</strain>
        <tissue evidence="2">Young leaves</tissue>
    </source>
</reference>
<proteinExistence type="predicted"/>
<gene>
    <name evidence="2" type="ORF">L195_g029652</name>
</gene>
<sequence length="73" mass="8332">MPKKWRTRRRKVWKQGCSLEVAHDAQEMAHGNERKVSSRVSAHDARKLAHGAPKWINQRLPRPMAHDAQIGGA</sequence>
<name>A0A2K3L5E4_TRIPR</name>